<reference evidence="3" key="2">
    <citation type="submission" date="2025-08" db="UniProtKB">
        <authorList>
            <consortium name="RefSeq"/>
        </authorList>
    </citation>
    <scope>IDENTIFICATION</scope>
    <source>
        <tissue evidence="3">Leaf</tissue>
    </source>
</reference>
<feature type="transmembrane region" description="Helical" evidence="1">
    <location>
        <begin position="167"/>
        <end position="194"/>
    </location>
</feature>
<evidence type="ECO:0000313" key="2">
    <source>
        <dbReference type="Proteomes" id="UP000087766"/>
    </source>
</evidence>
<gene>
    <name evidence="3" type="primary">LOC106777340</name>
</gene>
<dbReference type="AlphaFoldDB" id="A0A1S3VPU6"/>
<feature type="transmembrane region" description="Helical" evidence="1">
    <location>
        <begin position="214"/>
        <end position="239"/>
    </location>
</feature>
<evidence type="ECO:0000256" key="1">
    <source>
        <dbReference type="SAM" id="Phobius"/>
    </source>
</evidence>
<dbReference type="STRING" id="3916.A0A1S3VPU6"/>
<evidence type="ECO:0000313" key="3">
    <source>
        <dbReference type="RefSeq" id="XP_014520406.1"/>
    </source>
</evidence>
<dbReference type="OrthoDB" id="1930779at2759"/>
<name>A0A1S3VPU6_VIGRR</name>
<keyword evidence="2" id="KW-1185">Reference proteome</keyword>
<dbReference type="InterPro" id="IPR056894">
    <property type="entry name" value="AtTam38"/>
</dbReference>
<dbReference type="KEGG" id="vra:106777340"/>
<sequence>MSTTVPTLLSPTLAFKPAFPSTQFQPFRNQVRRKLLGFSVKSPTFPLGRILALNDKGSNGDLFTGLDEAEKEARGNSTMPERFRYLTREVPSPPVRWPWLVVVAFLIYAWRAVLFELSNWKNAALAIARFIGYLFKYAFAIVYHFIGSPITFSIRCMEDLFYTVRACYSWIIGNAPVPDLTLIIVLASIVLAIGEATVPNCINNQPYVLTVSGLIGYAAVRGYISEPLFWTLLLGVYAFSKFLKKRDDVSAAMPVAAVLAGVGEPWVRVLVIISYTALAIYQYSKMPSEGKEAGEDETSEMRLPIPLLLAAFAIGLRVAAKWAGYRHLTWMIV</sequence>
<feature type="transmembrane region" description="Helical" evidence="1">
    <location>
        <begin position="97"/>
        <end position="114"/>
    </location>
</feature>
<organism evidence="2 3">
    <name type="scientific">Vigna radiata var. radiata</name>
    <name type="common">Mung bean</name>
    <name type="synonym">Phaseolus aureus</name>
    <dbReference type="NCBI Taxonomy" id="3916"/>
    <lineage>
        <taxon>Eukaryota</taxon>
        <taxon>Viridiplantae</taxon>
        <taxon>Streptophyta</taxon>
        <taxon>Embryophyta</taxon>
        <taxon>Tracheophyta</taxon>
        <taxon>Spermatophyta</taxon>
        <taxon>Magnoliopsida</taxon>
        <taxon>eudicotyledons</taxon>
        <taxon>Gunneridae</taxon>
        <taxon>Pentapetalae</taxon>
        <taxon>rosids</taxon>
        <taxon>fabids</taxon>
        <taxon>Fabales</taxon>
        <taxon>Fabaceae</taxon>
        <taxon>Papilionoideae</taxon>
        <taxon>50 kb inversion clade</taxon>
        <taxon>NPAAA clade</taxon>
        <taxon>indigoferoid/millettioid clade</taxon>
        <taxon>Phaseoleae</taxon>
        <taxon>Vigna</taxon>
    </lineage>
</organism>
<feature type="transmembrane region" description="Helical" evidence="1">
    <location>
        <begin position="251"/>
        <end position="281"/>
    </location>
</feature>
<dbReference type="Proteomes" id="UP000087766">
    <property type="component" value="Chromosome 2"/>
</dbReference>
<accession>A0A1S3VPU6</accession>
<feature type="transmembrane region" description="Helical" evidence="1">
    <location>
        <begin position="301"/>
        <end position="320"/>
    </location>
</feature>
<proteinExistence type="predicted"/>
<dbReference type="Pfam" id="PF25114">
    <property type="entry name" value="AtTam38"/>
    <property type="match status" value="1"/>
</dbReference>
<dbReference type="GeneID" id="106777340"/>
<keyword evidence="1" id="KW-0472">Membrane</keyword>
<keyword evidence="1" id="KW-0812">Transmembrane</keyword>
<keyword evidence="1" id="KW-1133">Transmembrane helix</keyword>
<reference evidence="2" key="1">
    <citation type="journal article" date="2014" name="Nat. Commun.">
        <title>Genome sequence of mungbean and insights into evolution within Vigna species.</title>
        <authorList>
            <person name="Kang Y.J."/>
            <person name="Kim S.K."/>
            <person name="Kim M.Y."/>
            <person name="Lestari P."/>
            <person name="Kim K.H."/>
            <person name="Ha B.K."/>
            <person name="Jun T.H."/>
            <person name="Hwang W.J."/>
            <person name="Lee T."/>
            <person name="Lee J."/>
            <person name="Shim S."/>
            <person name="Yoon M.Y."/>
            <person name="Jang Y.E."/>
            <person name="Han K.S."/>
            <person name="Taeprayoon P."/>
            <person name="Yoon N."/>
            <person name="Somta P."/>
            <person name="Tanya P."/>
            <person name="Kim K.S."/>
            <person name="Gwag J.G."/>
            <person name="Moon J.K."/>
            <person name="Lee Y.H."/>
            <person name="Park B.S."/>
            <person name="Bombarely A."/>
            <person name="Doyle J.J."/>
            <person name="Jackson S.A."/>
            <person name="Schafleitner R."/>
            <person name="Srinives P."/>
            <person name="Varshney R.K."/>
            <person name="Lee S.H."/>
        </authorList>
    </citation>
    <scope>NUCLEOTIDE SEQUENCE [LARGE SCALE GENOMIC DNA]</scope>
    <source>
        <strain evidence="2">cv. VC1973A</strain>
    </source>
</reference>
<feature type="transmembrane region" description="Helical" evidence="1">
    <location>
        <begin position="126"/>
        <end position="146"/>
    </location>
</feature>
<dbReference type="RefSeq" id="XP_014520406.1">
    <property type="nucleotide sequence ID" value="XM_014664920.2"/>
</dbReference>
<dbReference type="Gramene" id="Vradi02g08240.1">
    <property type="protein sequence ID" value="Vradi02g08240.1"/>
    <property type="gene ID" value="Vradi02g08240"/>
</dbReference>
<protein>
    <submittedName>
        <fullName evidence="3">Uncharacterized protein LOC106777340</fullName>
    </submittedName>
</protein>